<sequence length="389" mass="42851">MKRISQSPADPAFVADPYPFYERARALGEIVFWEEYGMPVATTMAAAQAVLKDRRMGREAPVAPQVPEHLTDFYAVEAHSMLELEPPRHTRLRGLVLRAFTSREIKGREGEIREVAARLANDFPEGPFDLVSAFAQPLPVLVIARLLGVPEARADDLLRWSNAMVGMYQAGRSRADEDAANEAAREFAGWLGEIIAERRKTPGESLIDRLIAAEEEGERLTGEELVTTIILLLNAGHEATVHSIGNGVRAILEHGAAEAARTAPASLAEEVLRYDPPLHLFTRHVYEDVEVAGITLEKGTQMAALLASANRDPAVFDRPERFDPSRVVGQTAAFGSGIHFCVGAPLARLELGIAFETLCARWPELRLAAEPEIAPIYHFRGLKRLTVER</sequence>
<evidence type="ECO:0000256" key="2">
    <source>
        <dbReference type="RuleBase" id="RU000461"/>
    </source>
</evidence>
<dbReference type="PROSITE" id="PS00086">
    <property type="entry name" value="CYTOCHROME_P450"/>
    <property type="match status" value="1"/>
</dbReference>
<evidence type="ECO:0000313" key="4">
    <source>
        <dbReference type="Proteomes" id="UP001265259"/>
    </source>
</evidence>
<dbReference type="InterPro" id="IPR036396">
    <property type="entry name" value="Cyt_P450_sf"/>
</dbReference>
<dbReference type="PANTHER" id="PTHR46696:SF1">
    <property type="entry name" value="CYTOCHROME P450 YJIB-RELATED"/>
    <property type="match status" value="1"/>
</dbReference>
<comment type="caution">
    <text evidence="3">The sequence shown here is derived from an EMBL/GenBank/DDBJ whole genome shotgun (WGS) entry which is preliminary data.</text>
</comment>
<dbReference type="PANTHER" id="PTHR46696">
    <property type="entry name" value="P450, PUTATIVE (EUROFUNG)-RELATED"/>
    <property type="match status" value="1"/>
</dbReference>
<dbReference type="Gene3D" id="1.10.630.10">
    <property type="entry name" value="Cytochrome P450"/>
    <property type="match status" value="1"/>
</dbReference>
<dbReference type="InterPro" id="IPR017972">
    <property type="entry name" value="Cyt_P450_CS"/>
</dbReference>
<dbReference type="PRINTS" id="PR00359">
    <property type="entry name" value="BP450"/>
</dbReference>
<dbReference type="Pfam" id="PF00067">
    <property type="entry name" value="p450"/>
    <property type="match status" value="1"/>
</dbReference>
<name>A0ABU3DE50_9RHOB</name>
<comment type="similarity">
    <text evidence="1 2">Belongs to the cytochrome P450 family.</text>
</comment>
<protein>
    <submittedName>
        <fullName evidence="3">Cytochrome P450</fullName>
    </submittedName>
</protein>
<organism evidence="3 4">
    <name type="scientific">Tropicimonas omnivorans</name>
    <dbReference type="NCBI Taxonomy" id="3075590"/>
    <lineage>
        <taxon>Bacteria</taxon>
        <taxon>Pseudomonadati</taxon>
        <taxon>Pseudomonadota</taxon>
        <taxon>Alphaproteobacteria</taxon>
        <taxon>Rhodobacterales</taxon>
        <taxon>Roseobacteraceae</taxon>
        <taxon>Tropicimonas</taxon>
    </lineage>
</organism>
<dbReference type="InterPro" id="IPR002397">
    <property type="entry name" value="Cyt_P450_B"/>
</dbReference>
<keyword evidence="2" id="KW-0560">Oxidoreductase</keyword>
<dbReference type="InterPro" id="IPR001128">
    <property type="entry name" value="Cyt_P450"/>
</dbReference>
<dbReference type="EMBL" id="JAVRHL010000001">
    <property type="protein sequence ID" value="MDT0681984.1"/>
    <property type="molecule type" value="Genomic_DNA"/>
</dbReference>
<keyword evidence="2" id="KW-0479">Metal-binding</keyword>
<proteinExistence type="inferred from homology"/>
<keyword evidence="2" id="KW-0408">Iron</keyword>
<accession>A0ABU3DE50</accession>
<evidence type="ECO:0000313" key="3">
    <source>
        <dbReference type="EMBL" id="MDT0681984.1"/>
    </source>
</evidence>
<keyword evidence="2" id="KW-0349">Heme</keyword>
<gene>
    <name evidence="3" type="ORF">RM543_04740</name>
</gene>
<dbReference type="Proteomes" id="UP001265259">
    <property type="component" value="Unassembled WGS sequence"/>
</dbReference>
<evidence type="ECO:0000256" key="1">
    <source>
        <dbReference type="ARBA" id="ARBA00010617"/>
    </source>
</evidence>
<reference evidence="3 4" key="1">
    <citation type="submission" date="2023-09" db="EMBL/GenBank/DDBJ databases">
        <authorList>
            <person name="Rey-Velasco X."/>
        </authorList>
    </citation>
    <scope>NUCLEOTIDE SEQUENCE [LARGE SCALE GENOMIC DNA]</scope>
    <source>
        <strain evidence="3 4">F158</strain>
    </source>
</reference>
<dbReference type="RefSeq" id="WP_311689732.1">
    <property type="nucleotide sequence ID" value="NZ_JAVRHL010000001.1"/>
</dbReference>
<dbReference type="CDD" id="cd20625">
    <property type="entry name" value="CYP164-like"/>
    <property type="match status" value="1"/>
</dbReference>
<keyword evidence="4" id="KW-1185">Reference proteome</keyword>
<keyword evidence="2" id="KW-0503">Monooxygenase</keyword>
<dbReference type="SUPFAM" id="SSF48264">
    <property type="entry name" value="Cytochrome P450"/>
    <property type="match status" value="1"/>
</dbReference>